<dbReference type="Gene3D" id="3.90.1310.10">
    <property type="entry name" value="Penicillin-binding protein 2a (Domain 2)"/>
    <property type="match status" value="1"/>
</dbReference>
<dbReference type="PANTHER" id="PTHR30627:SF24">
    <property type="entry name" value="PENICILLIN-BINDING PROTEIN 4B"/>
    <property type="match status" value="1"/>
</dbReference>
<dbReference type="EMBL" id="JGYP01000004">
    <property type="protein sequence ID" value="KFI45011.1"/>
    <property type="molecule type" value="Genomic_DNA"/>
</dbReference>
<dbReference type="InterPro" id="IPR054120">
    <property type="entry name" value="PBPA_dimer"/>
</dbReference>
<dbReference type="Proteomes" id="UP000029096">
    <property type="component" value="Unassembled WGS sequence"/>
</dbReference>
<dbReference type="GO" id="GO:0008658">
    <property type="term" value="F:penicillin binding"/>
    <property type="evidence" value="ECO:0007669"/>
    <property type="project" value="InterPro"/>
</dbReference>
<evidence type="ECO:0000313" key="3">
    <source>
        <dbReference type="EMBL" id="KFI45011.1"/>
    </source>
</evidence>
<dbReference type="Pfam" id="PF21922">
    <property type="entry name" value="PBP_dimer_2"/>
    <property type="match status" value="1"/>
</dbReference>
<keyword evidence="3" id="KW-0328">Glycosyltransferase</keyword>
<evidence type="ECO:0000259" key="2">
    <source>
        <dbReference type="Pfam" id="PF21922"/>
    </source>
</evidence>
<dbReference type="SUPFAM" id="SSF56601">
    <property type="entry name" value="beta-lactamase/transpeptidase-like"/>
    <property type="match status" value="1"/>
</dbReference>
<proteinExistence type="predicted"/>
<dbReference type="AlphaFoldDB" id="A0A086ZER1"/>
<protein>
    <submittedName>
        <fullName evidence="3">Penicillin binding protein transpeptidase domain protein</fullName>
        <ecNumber evidence="3">2.4.1.129</ecNumber>
    </submittedName>
</protein>
<name>A0A086ZER1_9BIFI</name>
<dbReference type="InterPro" id="IPR001460">
    <property type="entry name" value="PCN-bd_Tpept"/>
</dbReference>
<sequence length="488" mass="51320">MNKYLRQLFTAVIVLFTILGLSSSIITAVQATELNRNSLNLRGLYHLYGAPRGSILASDGTVMAKSDPVNDSFEYQRSYSNGALYAPVTGFFSISQGTDRGIESSRNRLLTGESDELFFEKAKALFTGNENKGASIETSIDTKLQATAYQALGGLDGAAVAIEPKTGRILAMVSTPSYDPSALASHDAKTVNENYNQLSQGTESPMVNHAISQLYPPGSTFKTVVATAALESGNYHPDTQIPAGASYTLPNTNTQLPNAVWQANGKDGRISLEDALAYSSNTAFAQLGVSLGAETVKTQAEKFGFGQPIHVDGSNSTGNIMQAISSKFPENPSPDKLALASIGQGDVQTTPLQDALIASAVANGGVLMRPTLVDRVRSSDLSVISKTTPTVMNRTMSGNTASTMNQMMRAVIVKDNPDLAIPGVEVAAKTGTAQIGVSNASIDGWVIGFAPADDPKIAVAVVVHNTNLLGSMAAGPIMKAMFEEALGK</sequence>
<dbReference type="GO" id="GO:0071555">
    <property type="term" value="P:cell wall organization"/>
    <property type="evidence" value="ECO:0007669"/>
    <property type="project" value="TreeGrafter"/>
</dbReference>
<organism evidence="3 4">
    <name type="scientific">Bifidobacterium bohemicum DSM 22767</name>
    <dbReference type="NCBI Taxonomy" id="1437606"/>
    <lineage>
        <taxon>Bacteria</taxon>
        <taxon>Bacillati</taxon>
        <taxon>Actinomycetota</taxon>
        <taxon>Actinomycetes</taxon>
        <taxon>Bifidobacteriales</taxon>
        <taxon>Bifidobacteriaceae</taxon>
        <taxon>Bifidobacterium</taxon>
    </lineage>
</organism>
<dbReference type="Gene3D" id="3.40.710.10">
    <property type="entry name" value="DD-peptidase/beta-lactamase superfamily"/>
    <property type="match status" value="1"/>
</dbReference>
<dbReference type="EC" id="2.4.1.129" evidence="3"/>
<gene>
    <name evidence="3" type="ORF">BBOH_1271</name>
</gene>
<dbReference type="GO" id="GO:0071972">
    <property type="term" value="F:peptidoglycan L,D-transpeptidase activity"/>
    <property type="evidence" value="ECO:0007669"/>
    <property type="project" value="TreeGrafter"/>
</dbReference>
<reference evidence="3 4" key="1">
    <citation type="submission" date="2014-03" db="EMBL/GenBank/DDBJ databases">
        <title>Genomics of Bifidobacteria.</title>
        <authorList>
            <person name="Ventura M."/>
            <person name="Milani C."/>
            <person name="Lugli G.A."/>
        </authorList>
    </citation>
    <scope>NUCLEOTIDE SEQUENCE [LARGE SCALE GENOMIC DNA]</scope>
    <source>
        <strain evidence="3 4">DSM 22767</strain>
    </source>
</reference>
<dbReference type="RefSeq" id="WP_033521988.1">
    <property type="nucleotide sequence ID" value="NZ_JDUS01000013.1"/>
</dbReference>
<dbReference type="GO" id="GO:0016757">
    <property type="term" value="F:glycosyltransferase activity"/>
    <property type="evidence" value="ECO:0007669"/>
    <property type="project" value="UniProtKB-KW"/>
</dbReference>
<keyword evidence="4" id="KW-1185">Reference proteome</keyword>
<accession>A0A086ZER1</accession>
<dbReference type="STRING" id="1437606.BBOH_1271"/>
<feature type="domain" description="Penicillin-binding protein transpeptidase" evidence="1">
    <location>
        <begin position="157"/>
        <end position="482"/>
    </location>
</feature>
<dbReference type="InterPro" id="IPR050515">
    <property type="entry name" value="Beta-lactam/transpept"/>
</dbReference>
<feature type="domain" description="Penicillin binding protein A dimerisation" evidence="2">
    <location>
        <begin position="52"/>
        <end position="136"/>
    </location>
</feature>
<dbReference type="PANTHER" id="PTHR30627">
    <property type="entry name" value="PEPTIDOGLYCAN D,D-TRANSPEPTIDASE"/>
    <property type="match status" value="1"/>
</dbReference>
<evidence type="ECO:0000313" key="4">
    <source>
        <dbReference type="Proteomes" id="UP000029096"/>
    </source>
</evidence>
<dbReference type="Pfam" id="PF00905">
    <property type="entry name" value="Transpeptidase"/>
    <property type="match status" value="1"/>
</dbReference>
<keyword evidence="3" id="KW-0808">Transferase</keyword>
<evidence type="ECO:0000259" key="1">
    <source>
        <dbReference type="Pfam" id="PF00905"/>
    </source>
</evidence>
<dbReference type="InterPro" id="IPR012338">
    <property type="entry name" value="Beta-lactam/transpept-like"/>
</dbReference>
<dbReference type="eggNOG" id="COG0768">
    <property type="taxonomic scope" value="Bacteria"/>
</dbReference>
<dbReference type="OrthoDB" id="9766847at2"/>
<comment type="caution">
    <text evidence="3">The sequence shown here is derived from an EMBL/GenBank/DDBJ whole genome shotgun (WGS) entry which is preliminary data.</text>
</comment>
<dbReference type="GO" id="GO:0005886">
    <property type="term" value="C:plasma membrane"/>
    <property type="evidence" value="ECO:0007669"/>
    <property type="project" value="TreeGrafter"/>
</dbReference>